<dbReference type="EMBL" id="UGYN01000002">
    <property type="protein sequence ID" value="SUI81391.1"/>
    <property type="molecule type" value="Genomic_DNA"/>
</dbReference>
<evidence type="ECO:0000313" key="4">
    <source>
        <dbReference type="Proteomes" id="UP000255529"/>
    </source>
</evidence>
<keyword evidence="1" id="KW-1133">Transmembrane helix</keyword>
<evidence type="ECO:0000313" key="3">
    <source>
        <dbReference type="EMBL" id="SUI81391.1"/>
    </source>
</evidence>
<dbReference type="InterPro" id="IPR017732">
    <property type="entry name" value="T4/T6SS_DotU"/>
</dbReference>
<dbReference type="NCBIfam" id="TIGR03349">
    <property type="entry name" value="IV_VI_DotU"/>
    <property type="match status" value="1"/>
</dbReference>
<dbReference type="Pfam" id="PF09850">
    <property type="entry name" value="DotU"/>
    <property type="match status" value="1"/>
</dbReference>
<sequence length="217" mass="24638">MNKSELSQIERIFYPGWLMASQLRGGQEVRDGEGLYRRACRLVQEAKAALTEAGYSDISRDHMVYALCALLDESVLNRGTTDDGYLVWHRDPLQAHFFGTLNAGEELWERIRHQLKEPAPDTAVLTCLYRTLQLGFVGQYREQDDEHREDVVRKLGERVPAFRLAQDAPVVTRASRLRGGRRGYWLSWVIGAAALAALWFFLSSSLTDLVSQIVRPG</sequence>
<feature type="transmembrane region" description="Helical" evidence="1">
    <location>
        <begin position="183"/>
        <end position="202"/>
    </location>
</feature>
<dbReference type="NCBIfam" id="NF038239">
    <property type="entry name" value="T6SS_TssL_short"/>
    <property type="match status" value="1"/>
</dbReference>
<name>A0A380AK10_9GAMM</name>
<gene>
    <name evidence="3" type="ORF">NCTC11544_04272</name>
</gene>
<reference evidence="3 4" key="1">
    <citation type="submission" date="2018-06" db="EMBL/GenBank/DDBJ databases">
        <authorList>
            <consortium name="Pathogen Informatics"/>
            <person name="Doyle S."/>
        </authorList>
    </citation>
    <scope>NUCLEOTIDE SEQUENCE [LARGE SCALE GENOMIC DNA]</scope>
    <source>
        <strain evidence="3 4">NCTC11544</strain>
    </source>
</reference>
<dbReference type="PANTHER" id="PTHR38033">
    <property type="entry name" value="MEMBRANE PROTEIN-RELATED"/>
    <property type="match status" value="1"/>
</dbReference>
<keyword evidence="1" id="KW-0472">Membrane</keyword>
<dbReference type="Proteomes" id="UP000255529">
    <property type="component" value="Unassembled WGS sequence"/>
</dbReference>
<keyword evidence="1" id="KW-0812">Transmembrane</keyword>
<protein>
    <submittedName>
        <fullName evidence="3">Uncharacterized protein conserved in bacteria</fullName>
    </submittedName>
</protein>
<dbReference type="PANTHER" id="PTHR38033:SF1">
    <property type="entry name" value="DOTU FAMILY TYPE IV_VI SECRETION SYSTEM PROTEIN"/>
    <property type="match status" value="1"/>
</dbReference>
<proteinExistence type="predicted"/>
<dbReference type="InterPro" id="IPR038522">
    <property type="entry name" value="T4/T6SS_DotU_sf"/>
</dbReference>
<feature type="domain" description="Type IV / VI secretion system DotU" evidence="2">
    <location>
        <begin position="11"/>
        <end position="203"/>
    </location>
</feature>
<dbReference type="AlphaFoldDB" id="A0A380AK10"/>
<organism evidence="3 4">
    <name type="scientific">Serratia quinivorans</name>
    <dbReference type="NCBI Taxonomy" id="137545"/>
    <lineage>
        <taxon>Bacteria</taxon>
        <taxon>Pseudomonadati</taxon>
        <taxon>Pseudomonadota</taxon>
        <taxon>Gammaproteobacteria</taxon>
        <taxon>Enterobacterales</taxon>
        <taxon>Yersiniaceae</taxon>
        <taxon>Serratia</taxon>
    </lineage>
</organism>
<accession>A0A380AK10</accession>
<evidence type="ECO:0000259" key="2">
    <source>
        <dbReference type="Pfam" id="PF09850"/>
    </source>
</evidence>
<dbReference type="Gene3D" id="1.25.40.590">
    <property type="entry name" value="Type IV / VI secretion system, DotU"/>
    <property type="match status" value="1"/>
</dbReference>
<evidence type="ECO:0000256" key="1">
    <source>
        <dbReference type="SAM" id="Phobius"/>
    </source>
</evidence>